<feature type="compositionally biased region" description="Acidic residues" evidence="1">
    <location>
        <begin position="62"/>
        <end position="71"/>
    </location>
</feature>
<organism evidence="3 4">
    <name type="scientific">Rotaria sordida</name>
    <dbReference type="NCBI Taxonomy" id="392033"/>
    <lineage>
        <taxon>Eukaryota</taxon>
        <taxon>Metazoa</taxon>
        <taxon>Spiralia</taxon>
        <taxon>Gnathifera</taxon>
        <taxon>Rotifera</taxon>
        <taxon>Eurotatoria</taxon>
        <taxon>Bdelloidea</taxon>
        <taxon>Philodinida</taxon>
        <taxon>Philodinidae</taxon>
        <taxon>Rotaria</taxon>
    </lineage>
</organism>
<evidence type="ECO:0000256" key="1">
    <source>
        <dbReference type="SAM" id="MobiDB-lite"/>
    </source>
</evidence>
<protein>
    <submittedName>
        <fullName evidence="3">Uncharacterized protein</fullName>
    </submittedName>
</protein>
<reference evidence="3" key="1">
    <citation type="submission" date="2021-02" db="EMBL/GenBank/DDBJ databases">
        <authorList>
            <person name="Nowell W R."/>
        </authorList>
    </citation>
    <scope>NUCLEOTIDE SEQUENCE</scope>
</reference>
<dbReference type="Proteomes" id="UP000663854">
    <property type="component" value="Unassembled WGS sequence"/>
</dbReference>
<evidence type="ECO:0000313" key="2">
    <source>
        <dbReference type="EMBL" id="CAF1057057.1"/>
    </source>
</evidence>
<comment type="caution">
    <text evidence="3">The sequence shown here is derived from an EMBL/GenBank/DDBJ whole genome shotgun (WGS) entry which is preliminary data.</text>
</comment>
<keyword evidence="4" id="KW-1185">Reference proteome</keyword>
<gene>
    <name evidence="3" type="ORF">JXQ802_LOCUS25985</name>
    <name evidence="2" type="ORF">PYM288_LOCUS17449</name>
</gene>
<dbReference type="EMBL" id="CAJNOH010000493">
    <property type="protein sequence ID" value="CAF1057057.1"/>
    <property type="molecule type" value="Genomic_DNA"/>
</dbReference>
<sequence>MTKTDWDCANSFSSFPLDLDAHSDEWQRIDNIGTFGAGENPIDVTDDLISDENENINLHDITDDESENDSDGDIHFS</sequence>
<dbReference type="Proteomes" id="UP000663870">
    <property type="component" value="Unassembled WGS sequence"/>
</dbReference>
<proteinExistence type="predicted"/>
<accession>A0A814YP20</accession>
<evidence type="ECO:0000313" key="4">
    <source>
        <dbReference type="Proteomes" id="UP000663870"/>
    </source>
</evidence>
<name>A0A814YP20_9BILA</name>
<dbReference type="EMBL" id="CAJNOL010000895">
    <property type="protein sequence ID" value="CAF1231764.1"/>
    <property type="molecule type" value="Genomic_DNA"/>
</dbReference>
<feature type="region of interest" description="Disordered" evidence="1">
    <location>
        <begin position="58"/>
        <end position="77"/>
    </location>
</feature>
<evidence type="ECO:0000313" key="3">
    <source>
        <dbReference type="EMBL" id="CAF1231764.1"/>
    </source>
</evidence>
<dbReference type="AlphaFoldDB" id="A0A814YP20"/>